<evidence type="ECO:0000313" key="1">
    <source>
        <dbReference type="Proteomes" id="UP000694843"/>
    </source>
</evidence>
<dbReference type="GeneID" id="108668584"/>
<name>A0A8B7NCI9_HYAAZ</name>
<sequence>MGREALGNDSGIRISVWQPRHKTLCADLENVQRRATKLIASLKDKPYQERLVALGLPSLEHRRLRGDMIDVFKYVHGAYDADRPKLHPHRGRDTQGNSLKLAKERSIRNVRSSFFSQRVLSVWNGLPDSVVTAPSVSAFKSRLDSCWADRPGLFDPECYH</sequence>
<keyword evidence="1" id="KW-1185">Reference proteome</keyword>
<dbReference type="RefSeq" id="XP_018011313.1">
    <property type="nucleotide sequence ID" value="XM_018155824.1"/>
</dbReference>
<protein>
    <submittedName>
        <fullName evidence="2">Uncharacterized protein LOC108668584</fullName>
    </submittedName>
</protein>
<evidence type="ECO:0000313" key="2">
    <source>
        <dbReference type="RefSeq" id="XP_018011313.1"/>
    </source>
</evidence>
<proteinExistence type="predicted"/>
<dbReference type="Proteomes" id="UP000694843">
    <property type="component" value="Unplaced"/>
</dbReference>
<organism evidence="1 2">
    <name type="scientific">Hyalella azteca</name>
    <name type="common">Amphipod</name>
    <dbReference type="NCBI Taxonomy" id="294128"/>
    <lineage>
        <taxon>Eukaryota</taxon>
        <taxon>Metazoa</taxon>
        <taxon>Ecdysozoa</taxon>
        <taxon>Arthropoda</taxon>
        <taxon>Crustacea</taxon>
        <taxon>Multicrustacea</taxon>
        <taxon>Malacostraca</taxon>
        <taxon>Eumalacostraca</taxon>
        <taxon>Peracarida</taxon>
        <taxon>Amphipoda</taxon>
        <taxon>Senticaudata</taxon>
        <taxon>Talitrida</taxon>
        <taxon>Talitroidea</taxon>
        <taxon>Hyalellidae</taxon>
        <taxon>Hyalella</taxon>
    </lineage>
</organism>
<gene>
    <name evidence="2" type="primary">LOC108668584</name>
</gene>
<reference evidence="2" key="1">
    <citation type="submission" date="2025-08" db="UniProtKB">
        <authorList>
            <consortium name="RefSeq"/>
        </authorList>
    </citation>
    <scope>IDENTIFICATION</scope>
    <source>
        <tissue evidence="2">Whole organism</tissue>
    </source>
</reference>
<accession>A0A8B7NCI9</accession>
<dbReference type="KEGG" id="hazt:108668584"/>
<dbReference type="AlphaFoldDB" id="A0A8B7NCI9"/>
<dbReference type="OMA" id="IRISVWQ"/>
<dbReference type="OrthoDB" id="6378258at2759"/>